<sequence length="84" mass="9444">SMGRIRCHDGAQSVILLSGCRHWVRVKLEMTRAMLKNHEHLCGHLEAALRTTRSSFYGGTDIRLVAPLGTEAARHAPAPRPWRM</sequence>
<proteinExistence type="predicted"/>
<dbReference type="Proteomes" id="UP001519460">
    <property type="component" value="Unassembled WGS sequence"/>
</dbReference>
<dbReference type="AlphaFoldDB" id="A0ABD0LYB2"/>
<feature type="non-terminal residue" evidence="1">
    <location>
        <position position="84"/>
    </location>
</feature>
<name>A0ABD0LYB2_9CAEN</name>
<dbReference type="EMBL" id="JACVVK020000014">
    <property type="protein sequence ID" value="KAK7504620.1"/>
    <property type="molecule type" value="Genomic_DNA"/>
</dbReference>
<evidence type="ECO:0000313" key="2">
    <source>
        <dbReference type="Proteomes" id="UP001519460"/>
    </source>
</evidence>
<comment type="caution">
    <text evidence="1">The sequence shown here is derived from an EMBL/GenBank/DDBJ whole genome shotgun (WGS) entry which is preliminary data.</text>
</comment>
<reference evidence="1 2" key="1">
    <citation type="journal article" date="2023" name="Sci. Data">
        <title>Genome assembly of the Korean intertidal mud-creeper Batillaria attramentaria.</title>
        <authorList>
            <person name="Patra A.K."/>
            <person name="Ho P.T."/>
            <person name="Jun S."/>
            <person name="Lee S.J."/>
            <person name="Kim Y."/>
            <person name="Won Y.J."/>
        </authorList>
    </citation>
    <scope>NUCLEOTIDE SEQUENCE [LARGE SCALE GENOMIC DNA]</scope>
    <source>
        <strain evidence="1">Wonlab-2016</strain>
    </source>
</reference>
<gene>
    <name evidence="1" type="ORF">BaRGS_00004106</name>
</gene>
<keyword evidence="2" id="KW-1185">Reference proteome</keyword>
<organism evidence="1 2">
    <name type="scientific">Batillaria attramentaria</name>
    <dbReference type="NCBI Taxonomy" id="370345"/>
    <lineage>
        <taxon>Eukaryota</taxon>
        <taxon>Metazoa</taxon>
        <taxon>Spiralia</taxon>
        <taxon>Lophotrochozoa</taxon>
        <taxon>Mollusca</taxon>
        <taxon>Gastropoda</taxon>
        <taxon>Caenogastropoda</taxon>
        <taxon>Sorbeoconcha</taxon>
        <taxon>Cerithioidea</taxon>
        <taxon>Batillariidae</taxon>
        <taxon>Batillaria</taxon>
    </lineage>
</organism>
<evidence type="ECO:0000313" key="1">
    <source>
        <dbReference type="EMBL" id="KAK7504620.1"/>
    </source>
</evidence>
<feature type="non-terminal residue" evidence="1">
    <location>
        <position position="1"/>
    </location>
</feature>
<accession>A0ABD0LYB2</accession>
<protein>
    <submittedName>
        <fullName evidence="1">Uncharacterized protein</fullName>
    </submittedName>
</protein>